<dbReference type="Gene3D" id="1.20.190.50">
    <property type="match status" value="1"/>
</dbReference>
<evidence type="ECO:0000256" key="6">
    <source>
        <dbReference type="ARBA" id="ARBA00023132"/>
    </source>
</evidence>
<reference evidence="10 11" key="1">
    <citation type="journal article" date="2017" name="Curr. Biol.">
        <title>Genome architecture and evolution of a unichromosomal asexual nematode.</title>
        <authorList>
            <person name="Fradin H."/>
            <person name="Zegar C."/>
            <person name="Gutwein M."/>
            <person name="Lucas J."/>
            <person name="Kovtun M."/>
            <person name="Corcoran D."/>
            <person name="Baugh L.R."/>
            <person name="Kiontke K."/>
            <person name="Gunsalus K."/>
            <person name="Fitch D.H."/>
            <person name="Piano F."/>
        </authorList>
    </citation>
    <scope>NUCLEOTIDE SEQUENCE [LARGE SCALE GENOMIC DNA]</scope>
    <source>
        <strain evidence="10">PF1309</strain>
    </source>
</reference>
<dbReference type="STRING" id="2018661.A0A2A2KN59"/>
<dbReference type="GO" id="GO:0031080">
    <property type="term" value="C:nuclear pore outer ring"/>
    <property type="evidence" value="ECO:0007669"/>
    <property type="project" value="TreeGrafter"/>
</dbReference>
<feature type="coiled-coil region" evidence="9">
    <location>
        <begin position="594"/>
        <end position="636"/>
    </location>
</feature>
<dbReference type="OrthoDB" id="3098at2759"/>
<dbReference type="GO" id="GO:0031965">
    <property type="term" value="C:nuclear membrane"/>
    <property type="evidence" value="ECO:0007669"/>
    <property type="project" value="UniProtKB-SubCell"/>
</dbReference>
<keyword evidence="3" id="KW-0509">mRNA transport</keyword>
<dbReference type="GO" id="GO:0000973">
    <property type="term" value="P:post-transcriptional tethering of RNA polymerase II gene DNA at nuclear periphery"/>
    <property type="evidence" value="ECO:0007669"/>
    <property type="project" value="TreeGrafter"/>
</dbReference>
<evidence type="ECO:0000256" key="7">
    <source>
        <dbReference type="ARBA" id="ARBA00023242"/>
    </source>
</evidence>
<dbReference type="Proteomes" id="UP000218231">
    <property type="component" value="Unassembled WGS sequence"/>
</dbReference>
<keyword evidence="7 8" id="KW-0539">Nucleus</keyword>
<dbReference type="PANTHER" id="PTHR13003:SF2">
    <property type="entry name" value="NUCLEAR PORE COMPLEX PROTEIN NUP107"/>
    <property type="match status" value="1"/>
</dbReference>
<evidence type="ECO:0000313" key="10">
    <source>
        <dbReference type="EMBL" id="PAV75308.1"/>
    </source>
</evidence>
<comment type="function">
    <text evidence="8">Functions as a component of the nuclear pore complex (NPC).</text>
</comment>
<evidence type="ECO:0000256" key="2">
    <source>
        <dbReference type="ARBA" id="ARBA00022448"/>
    </source>
</evidence>
<organism evidence="10 11">
    <name type="scientific">Diploscapter pachys</name>
    <dbReference type="NCBI Taxonomy" id="2018661"/>
    <lineage>
        <taxon>Eukaryota</taxon>
        <taxon>Metazoa</taxon>
        <taxon>Ecdysozoa</taxon>
        <taxon>Nematoda</taxon>
        <taxon>Chromadorea</taxon>
        <taxon>Rhabditida</taxon>
        <taxon>Rhabditina</taxon>
        <taxon>Rhabditomorpha</taxon>
        <taxon>Rhabditoidea</taxon>
        <taxon>Rhabditidae</taxon>
        <taxon>Diploscapter</taxon>
    </lineage>
</organism>
<comment type="subcellular location">
    <subcellularLocation>
        <location evidence="8">Nucleus</location>
        <location evidence="8">Nuclear pore complex</location>
    </subcellularLocation>
    <subcellularLocation>
        <location evidence="8">Nucleus membrane</location>
    </subcellularLocation>
</comment>
<dbReference type="InterPro" id="IPR007252">
    <property type="entry name" value="Nup84/Nup107"/>
</dbReference>
<evidence type="ECO:0000256" key="5">
    <source>
        <dbReference type="ARBA" id="ARBA00023010"/>
    </source>
</evidence>
<name>A0A2A2KN59_9BILA</name>
<dbReference type="PANTHER" id="PTHR13003">
    <property type="entry name" value="NUP107-RELATED"/>
    <property type="match status" value="1"/>
</dbReference>
<evidence type="ECO:0000256" key="9">
    <source>
        <dbReference type="SAM" id="Coils"/>
    </source>
</evidence>
<dbReference type="Pfam" id="PF04121">
    <property type="entry name" value="Nup84_Nup100"/>
    <property type="match status" value="1"/>
</dbReference>
<keyword evidence="11" id="KW-1185">Reference proteome</keyword>
<keyword evidence="5 8" id="KW-0811">Translocation</keyword>
<keyword evidence="8" id="KW-0472">Membrane</keyword>
<keyword evidence="2 8" id="KW-0813">Transport</keyword>
<dbReference type="GO" id="GO:0006406">
    <property type="term" value="P:mRNA export from nucleus"/>
    <property type="evidence" value="ECO:0007669"/>
    <property type="project" value="TreeGrafter"/>
</dbReference>
<dbReference type="EMBL" id="LIAE01008136">
    <property type="protein sequence ID" value="PAV75308.1"/>
    <property type="molecule type" value="Genomic_DNA"/>
</dbReference>
<dbReference type="GO" id="GO:0006606">
    <property type="term" value="P:protein import into nucleus"/>
    <property type="evidence" value="ECO:0007669"/>
    <property type="project" value="TreeGrafter"/>
</dbReference>
<dbReference type="AlphaFoldDB" id="A0A2A2KN59"/>
<keyword evidence="6 8" id="KW-0906">Nuclear pore complex</keyword>
<evidence type="ECO:0000256" key="1">
    <source>
        <dbReference type="ARBA" id="ARBA00009510"/>
    </source>
</evidence>
<evidence type="ECO:0000256" key="8">
    <source>
        <dbReference type="RuleBase" id="RU365072"/>
    </source>
</evidence>
<comment type="similarity">
    <text evidence="1 8">Belongs to the nucleoporin Nup84/Nup107 family.</text>
</comment>
<accession>A0A2A2KN59</accession>
<keyword evidence="9" id="KW-0175">Coiled coil</keyword>
<sequence length="721" mass="81756">MFASVLGVEDVLIERYCRKGSTTLNTVLKSESKKNSSEAQKLSGKNHFDQMDETYIVEGNRNQQFVENIVDALNEDFHDALLDFVKTENESIWENLYSPLEAGLLALNRLEPTATSTSAGLKTAIQNVNGELRTYSFFVMLMQIENEFAGYNNPSYLRDLIVEDQNFRQIYTLWRWTQAGAEQEKRGFADLKRQSGTARSLASATHRGKLGIDLDCEAAEEDQENTEKLVAILFSLVRSGQVDEASELARKKGASSLCLLLNIYSLAFDPALSPRNDESTFSLCAHNLVLLHSTFKRLIPSDDVHSRMLRSAVCGFTDPLLSLATRTDDRLWAIANGAVLAKFFNYIGVDLPNECPNSVESIFSLAAGADLSPYYKITNLLLNEQWRQVLEWASGRKGEEETIRLRAALAIICYVKLDKNDDPCCSQILMEYIEYLRKRSLFRLIPFFASFLSTELAAKCLKDTMNEMRSADDRAQFLRASEDASFNKNVLSRGVAQSAVDGINNSEIQATEVVDKWKWLLYDEETFDEALVLANTLIRRFLLSNSVDLVKHIVTECSARAIPDFLQSSEVPETQRALSEFQNHSIYLEALDAYENYMQKVLEAKAQMQSIENDRNEGKEERKQRVRARLDVQKEKAADVLIKFIRHRGWKNVAAGRQEEERREQLASLRDRIYRSMLDKLMTVFDAAEDSQGVIEVANLLAESALNLPLVSQILHIFSFN</sequence>
<proteinExistence type="inferred from homology"/>
<evidence type="ECO:0000256" key="4">
    <source>
        <dbReference type="ARBA" id="ARBA00022927"/>
    </source>
</evidence>
<evidence type="ECO:0000313" key="11">
    <source>
        <dbReference type="Proteomes" id="UP000218231"/>
    </source>
</evidence>
<keyword evidence="4" id="KW-0653">Protein transport</keyword>
<comment type="subunit">
    <text evidence="8">Part of the nuclear pore complex (NPC).</text>
</comment>
<evidence type="ECO:0000256" key="3">
    <source>
        <dbReference type="ARBA" id="ARBA00022816"/>
    </source>
</evidence>
<comment type="caution">
    <text evidence="10">The sequence shown here is derived from an EMBL/GenBank/DDBJ whole genome shotgun (WGS) entry which is preliminary data.</text>
</comment>
<protein>
    <recommendedName>
        <fullName evidence="8">Nuclear pore complex protein</fullName>
    </recommendedName>
</protein>
<dbReference type="GO" id="GO:0017056">
    <property type="term" value="F:structural constituent of nuclear pore"/>
    <property type="evidence" value="ECO:0007669"/>
    <property type="project" value="UniProtKB-UniRule"/>
</dbReference>
<gene>
    <name evidence="10" type="ORF">WR25_18480</name>
</gene>
<dbReference type="Gene3D" id="1.10.3450.20">
    <property type="match status" value="1"/>
</dbReference>